<name>A0A679JJ93_9HYPH</name>
<protein>
    <submittedName>
        <fullName evidence="2">Isonitrile hydratase</fullName>
        <ecNumber evidence="2">4.2.1.103</ecNumber>
    </submittedName>
</protein>
<dbReference type="GO" id="GO:0006355">
    <property type="term" value="P:regulation of DNA-templated transcription"/>
    <property type="evidence" value="ECO:0007669"/>
    <property type="project" value="TreeGrafter"/>
</dbReference>
<dbReference type="PANTHER" id="PTHR43130">
    <property type="entry name" value="ARAC-FAMILY TRANSCRIPTIONAL REGULATOR"/>
    <property type="match status" value="1"/>
</dbReference>
<evidence type="ECO:0000259" key="1">
    <source>
        <dbReference type="Pfam" id="PF01965"/>
    </source>
</evidence>
<dbReference type="EC" id="4.2.1.103" evidence="2"/>
<dbReference type="SUPFAM" id="SSF52317">
    <property type="entry name" value="Class I glutamine amidotransferase-like"/>
    <property type="match status" value="1"/>
</dbReference>
<dbReference type="Gene3D" id="3.40.50.880">
    <property type="match status" value="1"/>
</dbReference>
<accession>A0A679JJ93</accession>
<dbReference type="PANTHER" id="PTHR43130:SF2">
    <property type="entry name" value="DJ-1_PFPI DOMAIN-CONTAINING PROTEIN"/>
    <property type="match status" value="1"/>
</dbReference>
<gene>
    <name evidence="2" type="primary">inhA_2</name>
    <name evidence="2" type="ORF">MBUL_03487</name>
</gene>
<dbReference type="GO" id="GO:0050549">
    <property type="term" value="F:cyclohexyl-isocyanide hydratase activity"/>
    <property type="evidence" value="ECO:0007669"/>
    <property type="project" value="UniProtKB-EC"/>
</dbReference>
<sequence length="232" mass="23917">MPQTEIRFEIGLLTFEGVQQLDLTAPYEVFASLPGARVHLVGLDRATIVSATGLPLTPTTDLAACPPLDLLCIPGGIGVNALMTHAPVLDFVRAQAERPILVTSVCTGALILGAAGLLRGKRATTHWGALDLLAAFGAIPVDERIVRDGRIITGGGVTAGLDFALAAVAELAGRIEAETIQLALEYAPAPPFSAGHPGTASPEVVAAARARFAASRAAREEIIAGITGNGRF</sequence>
<dbReference type="InterPro" id="IPR002818">
    <property type="entry name" value="DJ-1/PfpI"/>
</dbReference>
<dbReference type="Pfam" id="PF01965">
    <property type="entry name" value="DJ-1_PfpI"/>
    <property type="match status" value="1"/>
</dbReference>
<dbReference type="EMBL" id="LR743504">
    <property type="protein sequence ID" value="CAA2106036.1"/>
    <property type="molecule type" value="Genomic_DNA"/>
</dbReference>
<evidence type="ECO:0000313" key="2">
    <source>
        <dbReference type="EMBL" id="CAA2106036.1"/>
    </source>
</evidence>
<dbReference type="InterPro" id="IPR052158">
    <property type="entry name" value="INH-QAR"/>
</dbReference>
<dbReference type="AlphaFoldDB" id="A0A679JJ93"/>
<reference evidence="2" key="1">
    <citation type="submission" date="2019-12" db="EMBL/GenBank/DDBJ databases">
        <authorList>
            <person name="Cremers G."/>
        </authorList>
    </citation>
    <scope>NUCLEOTIDE SEQUENCE</scope>
    <source>
        <strain evidence="2">Mbul1</strain>
    </source>
</reference>
<proteinExistence type="predicted"/>
<dbReference type="CDD" id="cd03139">
    <property type="entry name" value="GATase1_PfpI_2"/>
    <property type="match status" value="1"/>
</dbReference>
<organism evidence="2">
    <name type="scientific">Methylobacterium bullatum</name>
    <dbReference type="NCBI Taxonomy" id="570505"/>
    <lineage>
        <taxon>Bacteria</taxon>
        <taxon>Pseudomonadati</taxon>
        <taxon>Pseudomonadota</taxon>
        <taxon>Alphaproteobacteria</taxon>
        <taxon>Hyphomicrobiales</taxon>
        <taxon>Methylobacteriaceae</taxon>
        <taxon>Methylobacterium</taxon>
    </lineage>
</organism>
<dbReference type="InterPro" id="IPR029062">
    <property type="entry name" value="Class_I_gatase-like"/>
</dbReference>
<feature type="domain" description="DJ-1/PfpI" evidence="1">
    <location>
        <begin position="12"/>
        <end position="169"/>
    </location>
</feature>
<keyword evidence="2" id="KW-0456">Lyase</keyword>